<keyword evidence="1" id="KW-0472">Membrane</keyword>
<feature type="transmembrane region" description="Helical" evidence="1">
    <location>
        <begin position="60"/>
        <end position="82"/>
    </location>
</feature>
<sequence length="130" mass="15187">MRVAEFILSIFSSELLYALFPCFLSLTSFSLTSNCSLFLRLYTTHLYRLYPVCFQLNHSFAFAFLFDYNFSLIINTFASLHFTTFPYLPLITSFCALSLSLYLCLSFSLFWSSIKEKHKKVSLMWVGLTR</sequence>
<evidence type="ECO:0000256" key="1">
    <source>
        <dbReference type="SAM" id="Phobius"/>
    </source>
</evidence>
<feature type="transmembrane region" description="Helical" evidence="1">
    <location>
        <begin position="88"/>
        <end position="111"/>
    </location>
</feature>
<keyword evidence="1" id="KW-1133">Transmembrane helix</keyword>
<dbReference type="AlphaFoldDB" id="A0A8D9B421"/>
<keyword evidence="1" id="KW-0812">Transmembrane</keyword>
<name>A0A8D9B421_9HEMI</name>
<protein>
    <submittedName>
        <fullName evidence="2">Uncharacterized protein</fullName>
    </submittedName>
</protein>
<evidence type="ECO:0000313" key="2">
    <source>
        <dbReference type="EMBL" id="CAG6778189.1"/>
    </source>
</evidence>
<dbReference type="EMBL" id="HBUF01608473">
    <property type="protein sequence ID" value="CAG6778189.1"/>
    <property type="molecule type" value="Transcribed_RNA"/>
</dbReference>
<proteinExistence type="predicted"/>
<accession>A0A8D9B421</accession>
<organism evidence="2">
    <name type="scientific">Cacopsylla melanoneura</name>
    <dbReference type="NCBI Taxonomy" id="428564"/>
    <lineage>
        <taxon>Eukaryota</taxon>
        <taxon>Metazoa</taxon>
        <taxon>Ecdysozoa</taxon>
        <taxon>Arthropoda</taxon>
        <taxon>Hexapoda</taxon>
        <taxon>Insecta</taxon>
        <taxon>Pterygota</taxon>
        <taxon>Neoptera</taxon>
        <taxon>Paraneoptera</taxon>
        <taxon>Hemiptera</taxon>
        <taxon>Sternorrhyncha</taxon>
        <taxon>Psylloidea</taxon>
        <taxon>Psyllidae</taxon>
        <taxon>Psyllinae</taxon>
        <taxon>Cacopsylla</taxon>
    </lineage>
</organism>
<feature type="transmembrane region" description="Helical" evidence="1">
    <location>
        <begin position="15"/>
        <end position="39"/>
    </location>
</feature>
<reference evidence="2" key="1">
    <citation type="submission" date="2021-05" db="EMBL/GenBank/DDBJ databases">
        <authorList>
            <person name="Alioto T."/>
            <person name="Alioto T."/>
            <person name="Gomez Garrido J."/>
        </authorList>
    </citation>
    <scope>NUCLEOTIDE SEQUENCE</scope>
</reference>